<dbReference type="Proteomes" id="UP000659496">
    <property type="component" value="Unassembled WGS sequence"/>
</dbReference>
<comment type="caution">
    <text evidence="3">The sequence shown here is derived from an EMBL/GenBank/DDBJ whole genome shotgun (WGS) entry which is preliminary data.</text>
</comment>
<keyword evidence="4" id="KW-1185">Reference proteome</keyword>
<dbReference type="InterPro" id="IPR046720">
    <property type="entry name" value="DUF6612"/>
</dbReference>
<proteinExistence type="predicted"/>
<dbReference type="RefSeq" id="WP_191688598.1">
    <property type="nucleotide sequence ID" value="NZ_JACSQY010000002.1"/>
</dbReference>
<evidence type="ECO:0000256" key="1">
    <source>
        <dbReference type="SAM" id="MobiDB-lite"/>
    </source>
</evidence>
<name>A0ABR8PGY4_9BACL</name>
<evidence type="ECO:0000313" key="3">
    <source>
        <dbReference type="EMBL" id="MBD7907426.1"/>
    </source>
</evidence>
<evidence type="ECO:0008006" key="5">
    <source>
        <dbReference type="Google" id="ProtNLM"/>
    </source>
</evidence>
<evidence type="ECO:0000313" key="4">
    <source>
        <dbReference type="Proteomes" id="UP000659496"/>
    </source>
</evidence>
<feature type="signal peptide" evidence="2">
    <location>
        <begin position="1"/>
        <end position="21"/>
    </location>
</feature>
<dbReference type="Gene3D" id="2.50.20.20">
    <property type="match status" value="1"/>
</dbReference>
<feature type="chain" id="PRO_5047091878" description="Lipoprotein" evidence="2">
    <location>
        <begin position="22"/>
        <end position="301"/>
    </location>
</feature>
<evidence type="ECO:0000256" key="2">
    <source>
        <dbReference type="SAM" id="SignalP"/>
    </source>
</evidence>
<keyword evidence="2" id="KW-0732">Signal</keyword>
<dbReference type="EMBL" id="JACSQY010000002">
    <property type="protein sequence ID" value="MBD7907426.1"/>
    <property type="molecule type" value="Genomic_DNA"/>
</dbReference>
<dbReference type="PROSITE" id="PS51257">
    <property type="entry name" value="PROKAR_LIPOPROTEIN"/>
    <property type="match status" value="1"/>
</dbReference>
<gene>
    <name evidence="3" type="ORF">H9659_03640</name>
</gene>
<dbReference type="Pfam" id="PF20316">
    <property type="entry name" value="DUF6612"/>
    <property type="match status" value="1"/>
</dbReference>
<feature type="region of interest" description="Disordered" evidence="1">
    <location>
        <begin position="24"/>
        <end position="47"/>
    </location>
</feature>
<protein>
    <recommendedName>
        <fullName evidence="5">Lipoprotein</fullName>
    </recommendedName>
</protein>
<accession>A0ABR8PGY4</accession>
<sequence>MKKWTKGIAAGLLVLALGACGSDKEPNVEAEANTGSPSNNEDAGKEKANKELTAQEVYQKSLEASESINSMHADFAIQQNMKTTGEENLSMKNDIAITMDMVTEPMSLHQQMTVKGDAEGSMDIEMYGEGDELYIQTQEMEGDWILIPAEMQDEVLDGMDSSNAMMDLEVFKDFTEEFTLEEQGDEYVLNLSASGEQFGELLKELMDQATMGSQGMEAEEGSMENVEVKKIDLTLHIDKETYYTNSFDMKLDAIMDIAGYQTVTIQNINAEMSKINELEDIVIPDEVRNNAYDMSGNKVGE</sequence>
<reference evidence="3 4" key="1">
    <citation type="submission" date="2020-08" db="EMBL/GenBank/DDBJ databases">
        <title>A Genomic Blueprint of the Chicken Gut Microbiome.</title>
        <authorList>
            <person name="Gilroy R."/>
            <person name="Ravi A."/>
            <person name="Getino M."/>
            <person name="Pursley I."/>
            <person name="Horton D.L."/>
            <person name="Alikhan N.-F."/>
            <person name="Baker D."/>
            <person name="Gharbi K."/>
            <person name="Hall N."/>
            <person name="Watson M."/>
            <person name="Adriaenssens E.M."/>
            <person name="Foster-Nyarko E."/>
            <person name="Jarju S."/>
            <person name="Secka A."/>
            <person name="Antonio M."/>
            <person name="Oren A."/>
            <person name="Chaudhuri R."/>
            <person name="La Ragione R.M."/>
            <person name="Hildebrand F."/>
            <person name="Pallen M.J."/>
        </authorList>
    </citation>
    <scope>NUCLEOTIDE SEQUENCE [LARGE SCALE GENOMIC DNA]</scope>
    <source>
        <strain evidence="3 4">Sa3CUA8</strain>
    </source>
</reference>
<organism evidence="3 4">
    <name type="scientific">Sporosarcina gallistercoris</name>
    <dbReference type="NCBI Taxonomy" id="2762245"/>
    <lineage>
        <taxon>Bacteria</taxon>
        <taxon>Bacillati</taxon>
        <taxon>Bacillota</taxon>
        <taxon>Bacilli</taxon>
        <taxon>Bacillales</taxon>
        <taxon>Caryophanaceae</taxon>
        <taxon>Sporosarcina</taxon>
    </lineage>
</organism>